<dbReference type="PANTHER" id="PTHR32347">
    <property type="entry name" value="EFFLUX SYSTEM COMPONENT YKNX-RELATED"/>
    <property type="match status" value="1"/>
</dbReference>
<keyword evidence="3 4" id="KW-0175">Coiled coil</keyword>
<evidence type="ECO:0000313" key="8">
    <source>
        <dbReference type="EMBL" id="MBW4666740.1"/>
    </source>
</evidence>
<gene>
    <name evidence="8" type="ORF">KME60_04675</name>
</gene>
<evidence type="ECO:0000259" key="7">
    <source>
        <dbReference type="Pfam" id="PF25967"/>
    </source>
</evidence>
<dbReference type="InterPro" id="IPR050465">
    <property type="entry name" value="UPF0194_transport"/>
</dbReference>
<proteinExistence type="inferred from homology"/>
<sequence length="303" mass="33124">MATAEANIAEAQAKFNHTRQELKRYQGLVVQGAISRNQFSEYLSKEGEARANLQAAQTRLQEQKQALSKLRNGTRSEEIAQAQASVAEAKGQLQYYQIQLQDSQIQAPFSGKITRLFVQKGDFVTPTTSASSSDGATSTSIAELSGGLEIEAKVPEASIAQIKVGQRVEIKVDAYPNEVFAGRVRMIAPRAVKENNITFFKTKVAVQTGQDKFKYGMNVRLAFLTQEIPNALVVPLATIVTRPSGETGVMIPDEHNQATFRPVSVGATVDEQIQILQGISKGDRVFINPPEDQKKEGNTPALF</sequence>
<dbReference type="GO" id="GO:0016020">
    <property type="term" value="C:membrane"/>
    <property type="evidence" value="ECO:0007669"/>
    <property type="project" value="InterPro"/>
</dbReference>
<evidence type="ECO:0000259" key="6">
    <source>
        <dbReference type="Pfam" id="PF25954"/>
    </source>
</evidence>
<dbReference type="SUPFAM" id="SSF111369">
    <property type="entry name" value="HlyD-like secretion proteins"/>
    <property type="match status" value="2"/>
</dbReference>
<feature type="domain" description="YbhG-like alpha-helical hairpin" evidence="5">
    <location>
        <begin position="2"/>
        <end position="102"/>
    </location>
</feature>
<dbReference type="Proteomes" id="UP000729701">
    <property type="component" value="Unassembled WGS sequence"/>
</dbReference>
<evidence type="ECO:0000313" key="9">
    <source>
        <dbReference type="Proteomes" id="UP000729701"/>
    </source>
</evidence>
<dbReference type="InterPro" id="IPR058627">
    <property type="entry name" value="MdtA-like_C"/>
</dbReference>
<dbReference type="NCBIfam" id="TIGR01730">
    <property type="entry name" value="RND_mfp"/>
    <property type="match status" value="1"/>
</dbReference>
<feature type="coiled-coil region" evidence="4">
    <location>
        <begin position="1"/>
        <end position="73"/>
    </location>
</feature>
<dbReference type="EMBL" id="JAHHGZ010000004">
    <property type="protein sequence ID" value="MBW4666740.1"/>
    <property type="molecule type" value="Genomic_DNA"/>
</dbReference>
<dbReference type="GO" id="GO:0030313">
    <property type="term" value="C:cell envelope"/>
    <property type="evidence" value="ECO:0007669"/>
    <property type="project" value="UniProtKB-SubCell"/>
</dbReference>
<comment type="subcellular location">
    <subcellularLocation>
        <location evidence="1">Cell envelope</location>
    </subcellularLocation>
</comment>
<dbReference type="InterPro" id="IPR058792">
    <property type="entry name" value="Beta-barrel_RND_2"/>
</dbReference>
<evidence type="ECO:0000259" key="5">
    <source>
        <dbReference type="Pfam" id="PF25881"/>
    </source>
</evidence>
<name>A0A951QIY4_9CYAN</name>
<dbReference type="AlphaFoldDB" id="A0A951QIY4"/>
<dbReference type="PANTHER" id="PTHR32347:SF14">
    <property type="entry name" value="EFFLUX SYSTEM COMPONENT YKNX-RELATED"/>
    <property type="match status" value="1"/>
</dbReference>
<reference evidence="8" key="2">
    <citation type="journal article" date="2022" name="Microbiol. Resour. Announc.">
        <title>Metagenome Sequencing to Explore Phylogenomics of Terrestrial Cyanobacteria.</title>
        <authorList>
            <person name="Ward R.D."/>
            <person name="Stajich J.E."/>
            <person name="Johansen J.R."/>
            <person name="Huntemann M."/>
            <person name="Clum A."/>
            <person name="Foster B."/>
            <person name="Foster B."/>
            <person name="Roux S."/>
            <person name="Palaniappan K."/>
            <person name="Varghese N."/>
            <person name="Mukherjee S."/>
            <person name="Reddy T.B.K."/>
            <person name="Daum C."/>
            <person name="Copeland A."/>
            <person name="Chen I.A."/>
            <person name="Ivanova N.N."/>
            <person name="Kyrpides N.C."/>
            <person name="Shapiro N."/>
            <person name="Eloe-Fadrosh E.A."/>
            <person name="Pietrasiak N."/>
        </authorList>
    </citation>
    <scope>NUCLEOTIDE SEQUENCE</scope>
    <source>
        <strain evidence="8">GSE-NOS-MK-12-04C</strain>
    </source>
</reference>
<protein>
    <submittedName>
        <fullName evidence="8">Efflux RND transporter periplasmic adaptor subunit</fullName>
    </submittedName>
</protein>
<dbReference type="Gene3D" id="2.40.30.170">
    <property type="match status" value="1"/>
</dbReference>
<evidence type="ECO:0000256" key="4">
    <source>
        <dbReference type="SAM" id="Coils"/>
    </source>
</evidence>
<comment type="caution">
    <text evidence="8">The sequence shown here is derived from an EMBL/GenBank/DDBJ whole genome shotgun (WGS) entry which is preliminary data.</text>
</comment>
<dbReference type="Gene3D" id="2.40.420.20">
    <property type="match status" value="1"/>
</dbReference>
<evidence type="ECO:0000256" key="1">
    <source>
        <dbReference type="ARBA" id="ARBA00004196"/>
    </source>
</evidence>
<evidence type="ECO:0000256" key="3">
    <source>
        <dbReference type="ARBA" id="ARBA00023054"/>
    </source>
</evidence>
<dbReference type="Gene3D" id="1.10.287.470">
    <property type="entry name" value="Helix hairpin bin"/>
    <property type="match status" value="1"/>
</dbReference>
<dbReference type="InterPro" id="IPR059052">
    <property type="entry name" value="HH_YbhG-like"/>
</dbReference>
<dbReference type="Pfam" id="PF25967">
    <property type="entry name" value="RND-MFP_C"/>
    <property type="match status" value="1"/>
</dbReference>
<comment type="similarity">
    <text evidence="2">Belongs to the membrane fusion protein (MFP) (TC 8.A.1) family.</text>
</comment>
<dbReference type="Pfam" id="PF25881">
    <property type="entry name" value="HH_YBHG"/>
    <property type="match status" value="1"/>
</dbReference>
<reference evidence="8" key="1">
    <citation type="submission" date="2021-05" db="EMBL/GenBank/DDBJ databases">
        <authorList>
            <person name="Pietrasiak N."/>
            <person name="Ward R."/>
            <person name="Stajich J.E."/>
            <person name="Kurbessoian T."/>
        </authorList>
    </citation>
    <scope>NUCLEOTIDE SEQUENCE</scope>
    <source>
        <strain evidence="8">GSE-NOS-MK-12-04C</strain>
    </source>
</reference>
<feature type="domain" description="CusB-like beta-barrel" evidence="6">
    <location>
        <begin position="150"/>
        <end position="224"/>
    </location>
</feature>
<dbReference type="InterPro" id="IPR006143">
    <property type="entry name" value="RND_pump_MFP"/>
</dbReference>
<accession>A0A951QIY4</accession>
<organism evidence="8 9">
    <name type="scientific">Cyanomargarita calcarea GSE-NOS-MK-12-04C</name>
    <dbReference type="NCBI Taxonomy" id="2839659"/>
    <lineage>
        <taxon>Bacteria</taxon>
        <taxon>Bacillati</taxon>
        <taxon>Cyanobacteriota</taxon>
        <taxon>Cyanophyceae</taxon>
        <taxon>Nostocales</taxon>
        <taxon>Cyanomargaritaceae</taxon>
        <taxon>Cyanomargarita</taxon>
    </lineage>
</organism>
<evidence type="ECO:0000256" key="2">
    <source>
        <dbReference type="ARBA" id="ARBA00009477"/>
    </source>
</evidence>
<feature type="domain" description="Multidrug resistance protein MdtA-like C-terminal permuted SH3" evidence="7">
    <location>
        <begin position="230"/>
        <end position="287"/>
    </location>
</feature>
<dbReference type="Pfam" id="PF25954">
    <property type="entry name" value="Beta-barrel_RND_2"/>
    <property type="match status" value="1"/>
</dbReference>
<dbReference type="GO" id="GO:0022857">
    <property type="term" value="F:transmembrane transporter activity"/>
    <property type="evidence" value="ECO:0007669"/>
    <property type="project" value="InterPro"/>
</dbReference>